<dbReference type="Proteomes" id="UP000261080">
    <property type="component" value="Unassembled WGS sequence"/>
</dbReference>
<evidence type="ECO:0000313" key="2">
    <source>
        <dbReference type="Proteomes" id="UP000261080"/>
    </source>
</evidence>
<keyword evidence="2" id="KW-1185">Reference proteome</keyword>
<sequence>MFECPKVLFINCLGSYFYSILQSIGGTIAEKELLCYLSSGALRYEKLNPDEVYEKYKQNPWGYQPIKIKNSCGKDMSIDSSFFKFLLWNFNISTQVKTIENVEYLINDLINNYNSGIACICNIDEYYLPSNNETFQKKHNKHFLLMDKIDLKEKSVRLIDSENPRPIILKYEELNSCIVKSLYKNKLLYTIDYKGYKLNNYSSTCFFNLNMLFSLMYSMQELMMEMIEIQNKNEKIEYYFCGYYYTILSKIIPYFIMITALLQKDDENLYLESKLILKELRGLINFMRLKIFKRQYDLKPILRKIQITLNNCESLGLKI</sequence>
<gene>
    <name evidence="1" type="ORF">DW016_14840</name>
</gene>
<dbReference type="EMBL" id="QVLX01000013">
    <property type="protein sequence ID" value="RGE84618.1"/>
    <property type="molecule type" value="Genomic_DNA"/>
</dbReference>
<reference evidence="1 2" key="1">
    <citation type="submission" date="2018-08" db="EMBL/GenBank/DDBJ databases">
        <title>A genome reference for cultivated species of the human gut microbiota.</title>
        <authorList>
            <person name="Zou Y."/>
            <person name="Xue W."/>
            <person name="Luo G."/>
        </authorList>
    </citation>
    <scope>NUCLEOTIDE SEQUENCE [LARGE SCALE GENOMIC DNA]</scope>
    <source>
        <strain evidence="1 2">AF37-2AT</strain>
    </source>
</reference>
<organism evidence="1 2">
    <name type="scientific">Sellimonas intestinalis</name>
    <dbReference type="NCBI Taxonomy" id="1653434"/>
    <lineage>
        <taxon>Bacteria</taxon>
        <taxon>Bacillati</taxon>
        <taxon>Bacillota</taxon>
        <taxon>Clostridia</taxon>
        <taxon>Lachnospirales</taxon>
        <taxon>Lachnospiraceae</taxon>
        <taxon>Sellimonas</taxon>
    </lineage>
</organism>
<name>A0A3E3JYQ1_9FIRM</name>
<comment type="caution">
    <text evidence="1">The sequence shown here is derived from an EMBL/GenBank/DDBJ whole genome shotgun (WGS) entry which is preliminary data.</text>
</comment>
<dbReference type="RefSeq" id="WP_053769916.1">
    <property type="nucleotide sequence ID" value="NZ_CP173694.1"/>
</dbReference>
<dbReference type="OrthoDB" id="88903at2"/>
<dbReference type="GeneID" id="97194570"/>
<evidence type="ECO:0008006" key="3">
    <source>
        <dbReference type="Google" id="ProtNLM"/>
    </source>
</evidence>
<evidence type="ECO:0000313" key="1">
    <source>
        <dbReference type="EMBL" id="RGE84618.1"/>
    </source>
</evidence>
<dbReference type="AlphaFoldDB" id="A0A3E3JYQ1"/>
<accession>A0A3E3JYQ1</accession>
<protein>
    <recommendedName>
        <fullName evidence="3">Butirosin biosynthesis protein H N-terminal domain-containing protein</fullName>
    </recommendedName>
</protein>
<proteinExistence type="predicted"/>